<dbReference type="Proteomes" id="UP001596540">
    <property type="component" value="Unassembled WGS sequence"/>
</dbReference>
<name>A0ABW2KMA2_9ACTN</name>
<proteinExistence type="predicted"/>
<comment type="caution">
    <text evidence="2">The sequence shown here is derived from an EMBL/GenBank/DDBJ whole genome shotgun (WGS) entry which is preliminary data.</text>
</comment>
<evidence type="ECO:0000256" key="1">
    <source>
        <dbReference type="SAM" id="Phobius"/>
    </source>
</evidence>
<accession>A0ABW2KMA2</accession>
<feature type="transmembrane region" description="Helical" evidence="1">
    <location>
        <begin position="77"/>
        <end position="98"/>
    </location>
</feature>
<dbReference type="EMBL" id="JBHTBH010000016">
    <property type="protein sequence ID" value="MFC7331117.1"/>
    <property type="molecule type" value="Genomic_DNA"/>
</dbReference>
<keyword evidence="3" id="KW-1185">Reference proteome</keyword>
<gene>
    <name evidence="2" type="ORF">ACFQRF_25595</name>
</gene>
<feature type="transmembrane region" description="Helical" evidence="1">
    <location>
        <begin position="118"/>
        <end position="139"/>
    </location>
</feature>
<feature type="transmembrane region" description="Helical" evidence="1">
    <location>
        <begin position="49"/>
        <end position="70"/>
    </location>
</feature>
<sequence>MGATVQTSPRVLPRAVSYAEVALPGAAIGLLSGAFAAGVAALAHLPAGMVAAIGVGLGVPLALFGMLYCVLLAAGRVGVGAVGPVALLWLVGFPLSRLVDEFVVAQAIGQESVLREPLASFLLFQAMLSLGYAIGFLWLHERLAPRWLLRITGHNDVAATLVARYVEHVSSVGARRRERAADRGR</sequence>
<evidence type="ECO:0000313" key="3">
    <source>
        <dbReference type="Proteomes" id="UP001596540"/>
    </source>
</evidence>
<feature type="transmembrane region" description="Helical" evidence="1">
    <location>
        <begin position="21"/>
        <end position="43"/>
    </location>
</feature>
<evidence type="ECO:0000313" key="2">
    <source>
        <dbReference type="EMBL" id="MFC7331117.1"/>
    </source>
</evidence>
<keyword evidence="1" id="KW-0812">Transmembrane</keyword>
<dbReference type="RefSeq" id="WP_379873756.1">
    <property type="nucleotide sequence ID" value="NZ_JBHTBH010000016.1"/>
</dbReference>
<reference evidence="3" key="1">
    <citation type="journal article" date="2019" name="Int. J. Syst. Evol. Microbiol.">
        <title>The Global Catalogue of Microorganisms (GCM) 10K type strain sequencing project: providing services to taxonomists for standard genome sequencing and annotation.</title>
        <authorList>
            <consortium name="The Broad Institute Genomics Platform"/>
            <consortium name="The Broad Institute Genome Sequencing Center for Infectious Disease"/>
            <person name="Wu L."/>
            <person name="Ma J."/>
        </authorList>
    </citation>
    <scope>NUCLEOTIDE SEQUENCE [LARGE SCALE GENOMIC DNA]</scope>
    <source>
        <strain evidence="3">CGMCC 4.7382</strain>
    </source>
</reference>
<protein>
    <submittedName>
        <fullName evidence="2">Uncharacterized protein</fullName>
    </submittedName>
</protein>
<keyword evidence="1" id="KW-0472">Membrane</keyword>
<keyword evidence="1" id="KW-1133">Transmembrane helix</keyword>
<organism evidence="2 3">
    <name type="scientific">Marinactinospora rubrisoli</name>
    <dbReference type="NCBI Taxonomy" id="2715399"/>
    <lineage>
        <taxon>Bacteria</taxon>
        <taxon>Bacillati</taxon>
        <taxon>Actinomycetota</taxon>
        <taxon>Actinomycetes</taxon>
        <taxon>Streptosporangiales</taxon>
        <taxon>Nocardiopsidaceae</taxon>
        <taxon>Marinactinospora</taxon>
    </lineage>
</organism>